<dbReference type="InterPro" id="IPR011330">
    <property type="entry name" value="Glyco_hydro/deAcase_b/a-brl"/>
</dbReference>
<feature type="domain" description="NodB homology" evidence="6">
    <location>
        <begin position="47"/>
        <end position="291"/>
    </location>
</feature>
<comment type="function">
    <text evidence="1">Is involved in generating a small heat-stable compound (Nod), an acylated oligomer of N-acetylglucosamine, that stimulates mitosis in various plant protoplasts.</text>
</comment>
<evidence type="ECO:0000256" key="1">
    <source>
        <dbReference type="ARBA" id="ARBA00003236"/>
    </source>
</evidence>
<proteinExistence type="inferred from homology"/>
<sequence length="291" mass="31650">MLAVDPWQLAVTPRNFARQIALLRRRRRVVPLSWLARELTAGRLPARAAALTFDDGYGDVFRNALPILEAEQCPATVFVTTGAIGSRVGFWWDQLSRIVYETPSLPDALTLPLAGTVHTFRLADGRGTPDRDTLHGRLHALLKPAGAEARQEALDRLAEWAGAEREWREGDLAMSPDELATLSSAELIEIGAHTVSHPSMPLLSTGDIEREVVASRRDCEAMTGRAVTGFAYPFGDHDVASTAAVRAAGFTHACTTVSRAARRGDDPLAIPRLLAADWDEANFQGEVLTHG</sequence>
<dbReference type="RefSeq" id="WP_353646423.1">
    <property type="nucleotide sequence ID" value="NZ_CP159256.1"/>
</dbReference>
<evidence type="ECO:0000256" key="5">
    <source>
        <dbReference type="ARBA" id="ARBA00032976"/>
    </source>
</evidence>
<dbReference type="PANTHER" id="PTHR34216">
    <property type="match status" value="1"/>
</dbReference>
<dbReference type="PANTHER" id="PTHR34216:SF7">
    <property type="entry name" value="POLY-BETA-1,6-N-ACETYL-D-GLUCOSAMINE N-DEACETYLASE"/>
    <property type="match status" value="1"/>
</dbReference>
<evidence type="ECO:0000256" key="3">
    <source>
        <dbReference type="ARBA" id="ARBA00020071"/>
    </source>
</evidence>
<reference evidence="7" key="1">
    <citation type="submission" date="2024-06" db="EMBL/GenBank/DDBJ databases">
        <title>Mesorhizobium karijinii sp. nov., a symbiont of the iconic Swainsona formosa from arid Australia.</title>
        <authorList>
            <person name="Hill Y.J."/>
            <person name="Watkin E.L.J."/>
            <person name="O'Hara G.W."/>
            <person name="Terpolilli J."/>
            <person name="Tye M.L."/>
            <person name="Kohlmeier M.G."/>
        </authorList>
    </citation>
    <scope>NUCLEOTIDE SEQUENCE</scope>
    <source>
        <strain evidence="7">WSM2240</strain>
        <plasmid evidence="7">pMk2240A</plasmid>
    </source>
</reference>
<dbReference type="CDD" id="cd10918">
    <property type="entry name" value="CE4_NodB_like_5s_6s"/>
    <property type="match status" value="1"/>
</dbReference>
<comment type="similarity">
    <text evidence="2">Belongs to the polysaccharide deacetylase family.</text>
</comment>
<dbReference type="PROSITE" id="PS51677">
    <property type="entry name" value="NODB"/>
    <property type="match status" value="1"/>
</dbReference>
<evidence type="ECO:0000256" key="4">
    <source>
        <dbReference type="ARBA" id="ARBA00022729"/>
    </source>
</evidence>
<protein>
    <recommendedName>
        <fullName evidence="3">Chitooligosaccharide deacetylase</fullName>
    </recommendedName>
    <alternativeName>
        <fullName evidence="5">Nodulation protein B</fullName>
    </alternativeName>
</protein>
<geneLocation type="plasmid" evidence="7">
    <name>pMk2240A</name>
</geneLocation>
<dbReference type="SUPFAM" id="SSF88713">
    <property type="entry name" value="Glycoside hydrolase/deacetylase"/>
    <property type="match status" value="1"/>
</dbReference>
<dbReference type="AlphaFoldDB" id="A0AAU8D0D2"/>
<dbReference type="EMBL" id="CP159256">
    <property type="protein sequence ID" value="XCG52215.1"/>
    <property type="molecule type" value="Genomic_DNA"/>
</dbReference>
<dbReference type="Pfam" id="PF01522">
    <property type="entry name" value="Polysacc_deac_1"/>
    <property type="match status" value="2"/>
</dbReference>
<dbReference type="GO" id="GO:0005975">
    <property type="term" value="P:carbohydrate metabolic process"/>
    <property type="evidence" value="ECO:0007669"/>
    <property type="project" value="InterPro"/>
</dbReference>
<dbReference type="InterPro" id="IPR002509">
    <property type="entry name" value="NODB_dom"/>
</dbReference>
<keyword evidence="7" id="KW-0614">Plasmid</keyword>
<keyword evidence="4" id="KW-0732">Signal</keyword>
<evidence type="ECO:0000259" key="6">
    <source>
        <dbReference type="PROSITE" id="PS51677"/>
    </source>
</evidence>
<gene>
    <name evidence="7" type="ORF">ABVK50_32505</name>
</gene>
<organism evidence="7">
    <name type="scientific">Mesorhizobium sp. WSM2240</name>
    <dbReference type="NCBI Taxonomy" id="3228851"/>
    <lineage>
        <taxon>Bacteria</taxon>
        <taxon>Pseudomonadati</taxon>
        <taxon>Pseudomonadota</taxon>
        <taxon>Alphaproteobacteria</taxon>
        <taxon>Hyphomicrobiales</taxon>
        <taxon>Phyllobacteriaceae</taxon>
        <taxon>Mesorhizobium</taxon>
    </lineage>
</organism>
<dbReference type="Gene3D" id="3.20.20.370">
    <property type="entry name" value="Glycoside hydrolase/deacetylase"/>
    <property type="match status" value="1"/>
</dbReference>
<dbReference type="InterPro" id="IPR051398">
    <property type="entry name" value="Polysacch_Deacetylase"/>
</dbReference>
<name>A0AAU8D0D2_9HYPH</name>
<evidence type="ECO:0000313" key="7">
    <source>
        <dbReference type="EMBL" id="XCG52215.1"/>
    </source>
</evidence>
<accession>A0AAU8D0D2</accession>
<dbReference type="GO" id="GO:0016810">
    <property type="term" value="F:hydrolase activity, acting on carbon-nitrogen (but not peptide) bonds"/>
    <property type="evidence" value="ECO:0007669"/>
    <property type="project" value="InterPro"/>
</dbReference>
<evidence type="ECO:0000256" key="2">
    <source>
        <dbReference type="ARBA" id="ARBA00010973"/>
    </source>
</evidence>